<sequence>EEFHTGRILSGPYISRVSDYSALFFRAWEKRAHSSLLLHLLDWLHEELPLQNATKSLQWVHQLHHNAKDTATHDTYVAAGRLILGPRRTFRHLAILRRGLGFCAERALPVNLSEASVLGGRFLCVQAPDVIEHLDPDCLESVFRCDAWIADCLGDAETSEDMVRSFRSYQPQRMGLGMVNDIQDCWPQCPVDVSEATWAEMETGLSYNAACHPHHSRIELLRRQMFTCC</sequence>
<evidence type="ECO:0000313" key="2">
    <source>
        <dbReference type="Proteomes" id="UP000649617"/>
    </source>
</evidence>
<dbReference type="EMBL" id="CAJNIZ010029791">
    <property type="protein sequence ID" value="CAE7518725.1"/>
    <property type="molecule type" value="Genomic_DNA"/>
</dbReference>
<evidence type="ECO:0000313" key="1">
    <source>
        <dbReference type="EMBL" id="CAE7518725.1"/>
    </source>
</evidence>
<organism evidence="1 2">
    <name type="scientific">Symbiodinium pilosum</name>
    <name type="common">Dinoflagellate</name>
    <dbReference type="NCBI Taxonomy" id="2952"/>
    <lineage>
        <taxon>Eukaryota</taxon>
        <taxon>Sar</taxon>
        <taxon>Alveolata</taxon>
        <taxon>Dinophyceae</taxon>
        <taxon>Suessiales</taxon>
        <taxon>Symbiodiniaceae</taxon>
        <taxon>Symbiodinium</taxon>
    </lineage>
</organism>
<dbReference type="Proteomes" id="UP000649617">
    <property type="component" value="Unassembled WGS sequence"/>
</dbReference>
<dbReference type="OrthoDB" id="435076at2759"/>
<name>A0A812TDY5_SYMPI</name>
<gene>
    <name evidence="1" type="primary">PP5</name>
    <name evidence="1" type="ORF">SPIL2461_LOCUS13565</name>
</gene>
<accession>A0A812TDY5</accession>
<dbReference type="AlphaFoldDB" id="A0A812TDY5"/>
<protein>
    <submittedName>
        <fullName evidence="1">PP5 protein</fullName>
    </submittedName>
</protein>
<comment type="caution">
    <text evidence="1">The sequence shown here is derived from an EMBL/GenBank/DDBJ whole genome shotgun (WGS) entry which is preliminary data.</text>
</comment>
<proteinExistence type="predicted"/>
<keyword evidence="2" id="KW-1185">Reference proteome</keyword>
<feature type="non-terminal residue" evidence="1">
    <location>
        <position position="1"/>
    </location>
</feature>
<reference evidence="1" key="1">
    <citation type="submission" date="2021-02" db="EMBL/GenBank/DDBJ databases">
        <authorList>
            <person name="Dougan E. K."/>
            <person name="Rhodes N."/>
            <person name="Thang M."/>
            <person name="Chan C."/>
        </authorList>
    </citation>
    <scope>NUCLEOTIDE SEQUENCE</scope>
</reference>